<feature type="compositionally biased region" description="Basic and acidic residues" evidence="1">
    <location>
        <begin position="231"/>
        <end position="252"/>
    </location>
</feature>
<dbReference type="EMBL" id="CAICTM010000038">
    <property type="protein sequence ID" value="CAB9498446.1"/>
    <property type="molecule type" value="Genomic_DNA"/>
</dbReference>
<feature type="region of interest" description="Disordered" evidence="1">
    <location>
        <begin position="184"/>
        <end position="252"/>
    </location>
</feature>
<name>A0A9N8H2K4_9STRA</name>
<dbReference type="AlphaFoldDB" id="A0A9N8H2K4"/>
<evidence type="ECO:0000313" key="3">
    <source>
        <dbReference type="Proteomes" id="UP001153069"/>
    </source>
</evidence>
<feature type="compositionally biased region" description="Acidic residues" evidence="1">
    <location>
        <begin position="184"/>
        <end position="193"/>
    </location>
</feature>
<evidence type="ECO:0000313" key="2">
    <source>
        <dbReference type="EMBL" id="CAB9498446.1"/>
    </source>
</evidence>
<accession>A0A9N8H2K4</accession>
<reference evidence="2" key="1">
    <citation type="submission" date="2020-06" db="EMBL/GenBank/DDBJ databases">
        <authorList>
            <consortium name="Plant Systems Biology data submission"/>
        </authorList>
    </citation>
    <scope>NUCLEOTIDE SEQUENCE</scope>
    <source>
        <strain evidence="2">D6</strain>
    </source>
</reference>
<sequence length="252" mass="28471">MSSTPVSSPNRPGHDEHVRRQWLKFQQDLSFCQAALDGLKREFDLDVQGRSNLQVKRINLLRKAAGSSPLTVFIYGSDVYDIFWVKHDGYPLPDVNVMLDGATLDNLWKIKLMMPNPSNHKTLTDIFCEKFNWDVVTFTDRYDRFLGDVDLVHDELFSEDEDITDDELVASPCNLFEDGVVELENEDEDEEESTGSLVRPFDGPLSQIAPSSSEEDDDDVSPAPARKRAKVEHEDSPATAKTAKESDSESEE</sequence>
<comment type="caution">
    <text evidence="2">The sequence shown here is derived from an EMBL/GenBank/DDBJ whole genome shotgun (WGS) entry which is preliminary data.</text>
</comment>
<gene>
    <name evidence="2" type="ORF">SEMRO_38_G023770.1</name>
</gene>
<proteinExistence type="predicted"/>
<organism evidence="2 3">
    <name type="scientific">Seminavis robusta</name>
    <dbReference type="NCBI Taxonomy" id="568900"/>
    <lineage>
        <taxon>Eukaryota</taxon>
        <taxon>Sar</taxon>
        <taxon>Stramenopiles</taxon>
        <taxon>Ochrophyta</taxon>
        <taxon>Bacillariophyta</taxon>
        <taxon>Bacillariophyceae</taxon>
        <taxon>Bacillariophycidae</taxon>
        <taxon>Naviculales</taxon>
        <taxon>Naviculaceae</taxon>
        <taxon>Seminavis</taxon>
    </lineage>
</organism>
<keyword evidence="3" id="KW-1185">Reference proteome</keyword>
<evidence type="ECO:0000256" key="1">
    <source>
        <dbReference type="SAM" id="MobiDB-lite"/>
    </source>
</evidence>
<dbReference type="Proteomes" id="UP001153069">
    <property type="component" value="Unassembled WGS sequence"/>
</dbReference>
<protein>
    <submittedName>
        <fullName evidence="2">Uncharacterized protein</fullName>
    </submittedName>
</protein>